<keyword evidence="3" id="KW-1185">Reference proteome</keyword>
<keyword evidence="1" id="KW-0472">Membrane</keyword>
<keyword evidence="1" id="KW-0812">Transmembrane</keyword>
<keyword evidence="1" id="KW-1133">Transmembrane helix</keyword>
<dbReference type="Proteomes" id="UP000075902">
    <property type="component" value="Unassembled WGS sequence"/>
</dbReference>
<organism evidence="2 3">
    <name type="scientific">Anopheles melas</name>
    <dbReference type="NCBI Taxonomy" id="34690"/>
    <lineage>
        <taxon>Eukaryota</taxon>
        <taxon>Metazoa</taxon>
        <taxon>Ecdysozoa</taxon>
        <taxon>Arthropoda</taxon>
        <taxon>Hexapoda</taxon>
        <taxon>Insecta</taxon>
        <taxon>Pterygota</taxon>
        <taxon>Neoptera</taxon>
        <taxon>Endopterygota</taxon>
        <taxon>Diptera</taxon>
        <taxon>Nematocera</taxon>
        <taxon>Culicoidea</taxon>
        <taxon>Culicidae</taxon>
        <taxon>Anophelinae</taxon>
        <taxon>Anopheles</taxon>
    </lineage>
</organism>
<proteinExistence type="predicted"/>
<evidence type="ECO:0000313" key="3">
    <source>
        <dbReference type="Proteomes" id="UP000075902"/>
    </source>
</evidence>
<evidence type="ECO:0000256" key="1">
    <source>
        <dbReference type="SAM" id="Phobius"/>
    </source>
</evidence>
<protein>
    <submittedName>
        <fullName evidence="2">Uncharacterized protein</fullName>
    </submittedName>
</protein>
<feature type="transmembrane region" description="Helical" evidence="1">
    <location>
        <begin position="92"/>
        <end position="116"/>
    </location>
</feature>
<dbReference type="EnsemblMetazoa" id="AMEC008179-RA">
    <property type="protein sequence ID" value="AMEC008179-PA"/>
    <property type="gene ID" value="AMEC008179"/>
</dbReference>
<reference evidence="2" key="2">
    <citation type="submission" date="2020-05" db="UniProtKB">
        <authorList>
            <consortium name="EnsemblMetazoa"/>
        </authorList>
    </citation>
    <scope>IDENTIFICATION</scope>
    <source>
        <strain evidence="2">CM1001059</strain>
    </source>
</reference>
<accession>A0A182TTS8</accession>
<reference evidence="3" key="1">
    <citation type="submission" date="2014-01" db="EMBL/GenBank/DDBJ databases">
        <title>The Genome Sequence of Anopheles melas CM1001059_A (V2).</title>
        <authorList>
            <consortium name="The Broad Institute Genomics Platform"/>
            <person name="Neafsey D.E."/>
            <person name="Besansky N."/>
            <person name="Howell P."/>
            <person name="Walton C."/>
            <person name="Young S.K."/>
            <person name="Zeng Q."/>
            <person name="Gargeya S."/>
            <person name="Fitzgerald M."/>
            <person name="Haas B."/>
            <person name="Abouelleil A."/>
            <person name="Allen A.W."/>
            <person name="Alvarado L."/>
            <person name="Arachchi H.M."/>
            <person name="Berlin A.M."/>
            <person name="Chapman S.B."/>
            <person name="Gainer-Dewar J."/>
            <person name="Goldberg J."/>
            <person name="Griggs A."/>
            <person name="Gujja S."/>
            <person name="Hansen M."/>
            <person name="Howarth C."/>
            <person name="Imamovic A."/>
            <person name="Ireland A."/>
            <person name="Larimer J."/>
            <person name="McCowan C."/>
            <person name="Murphy C."/>
            <person name="Pearson M."/>
            <person name="Poon T.W."/>
            <person name="Priest M."/>
            <person name="Roberts A."/>
            <person name="Saif S."/>
            <person name="Shea T."/>
            <person name="Sisk P."/>
            <person name="Sykes S."/>
            <person name="Wortman J."/>
            <person name="Nusbaum C."/>
            <person name="Birren B."/>
        </authorList>
    </citation>
    <scope>NUCLEOTIDE SEQUENCE [LARGE SCALE GENOMIC DNA]</scope>
    <source>
        <strain evidence="3">CM1001059</strain>
    </source>
</reference>
<sequence length="119" mass="12572">MLPQSPGLLIASYTTTETNPPAGPSVRDVPFSVSLSPMGDSGTNDTLPAISLIMGQNPTMCRLKAECLPVFAAKAVSQQPSSSSVNNIHHCLHVWLALLIIIIIILTASTPLRILINAV</sequence>
<evidence type="ECO:0000313" key="2">
    <source>
        <dbReference type="EnsemblMetazoa" id="AMEC008179-PA"/>
    </source>
</evidence>
<name>A0A182TTS8_9DIPT</name>
<dbReference type="VEuPathDB" id="VectorBase:AMEC008179"/>
<dbReference type="AlphaFoldDB" id="A0A182TTS8"/>